<evidence type="ECO:0000313" key="4">
    <source>
        <dbReference type="EMBL" id="KAK7853922.1"/>
    </source>
</evidence>
<dbReference type="InterPro" id="IPR050872">
    <property type="entry name" value="PPR_P_subfamily"/>
</dbReference>
<dbReference type="PANTHER" id="PTHR46128">
    <property type="entry name" value="MITOCHONDRIAL GROUP I INTRON SPLICING FACTOR CCM1"/>
    <property type="match status" value="1"/>
</dbReference>
<evidence type="ECO:0000256" key="1">
    <source>
        <dbReference type="ARBA" id="ARBA00007626"/>
    </source>
</evidence>
<keyword evidence="5" id="KW-1185">Reference proteome</keyword>
<evidence type="ECO:0000256" key="3">
    <source>
        <dbReference type="PROSITE-ProRule" id="PRU00708"/>
    </source>
</evidence>
<protein>
    <submittedName>
        <fullName evidence="4">Pentatricopeptide repeat-containing protein</fullName>
    </submittedName>
</protein>
<feature type="repeat" description="PPR" evidence="3">
    <location>
        <begin position="238"/>
        <end position="272"/>
    </location>
</feature>
<dbReference type="EMBL" id="PKMF04000060">
    <property type="protein sequence ID" value="KAK7853922.1"/>
    <property type="molecule type" value="Genomic_DNA"/>
</dbReference>
<accession>A0AAW0LQX4</accession>
<dbReference type="PANTHER" id="PTHR46128:SF211">
    <property type="entry name" value="PENTACOTRIPEPTIDE-REPEAT REGION OF PRORP DOMAIN-CONTAINING PROTEIN"/>
    <property type="match status" value="1"/>
</dbReference>
<dbReference type="PROSITE" id="PS51375">
    <property type="entry name" value="PPR"/>
    <property type="match status" value="1"/>
</dbReference>
<dbReference type="Pfam" id="PF01535">
    <property type="entry name" value="PPR"/>
    <property type="match status" value="2"/>
</dbReference>
<evidence type="ECO:0000313" key="5">
    <source>
        <dbReference type="Proteomes" id="UP000237347"/>
    </source>
</evidence>
<gene>
    <name evidence="4" type="ORF">CFP56_034099</name>
</gene>
<proteinExistence type="inferred from homology"/>
<dbReference type="AlphaFoldDB" id="A0AAW0LQX4"/>
<evidence type="ECO:0000256" key="2">
    <source>
        <dbReference type="ARBA" id="ARBA00022737"/>
    </source>
</evidence>
<reference evidence="4 5" key="1">
    <citation type="journal article" date="2018" name="Sci. Data">
        <title>The draft genome sequence of cork oak.</title>
        <authorList>
            <person name="Ramos A.M."/>
            <person name="Usie A."/>
            <person name="Barbosa P."/>
            <person name="Barros P.M."/>
            <person name="Capote T."/>
            <person name="Chaves I."/>
            <person name="Simoes F."/>
            <person name="Abreu I."/>
            <person name="Carrasquinho I."/>
            <person name="Faro C."/>
            <person name="Guimaraes J.B."/>
            <person name="Mendonca D."/>
            <person name="Nobrega F."/>
            <person name="Rodrigues L."/>
            <person name="Saibo N.J.M."/>
            <person name="Varela M.C."/>
            <person name="Egas C."/>
            <person name="Matos J."/>
            <person name="Miguel C.M."/>
            <person name="Oliveira M.M."/>
            <person name="Ricardo C.P."/>
            <person name="Goncalves S."/>
        </authorList>
    </citation>
    <scope>NUCLEOTIDE SEQUENCE [LARGE SCALE GENOMIC DNA]</scope>
    <source>
        <strain evidence="5">cv. HL8</strain>
    </source>
</reference>
<organism evidence="4 5">
    <name type="scientific">Quercus suber</name>
    <name type="common">Cork oak</name>
    <dbReference type="NCBI Taxonomy" id="58331"/>
    <lineage>
        <taxon>Eukaryota</taxon>
        <taxon>Viridiplantae</taxon>
        <taxon>Streptophyta</taxon>
        <taxon>Embryophyta</taxon>
        <taxon>Tracheophyta</taxon>
        <taxon>Spermatophyta</taxon>
        <taxon>Magnoliopsida</taxon>
        <taxon>eudicotyledons</taxon>
        <taxon>Gunneridae</taxon>
        <taxon>Pentapetalae</taxon>
        <taxon>rosids</taxon>
        <taxon>fabids</taxon>
        <taxon>Fagales</taxon>
        <taxon>Fagaceae</taxon>
        <taxon>Quercus</taxon>
    </lineage>
</organism>
<sequence>MLIASYFKHHKAREAFKVFSWMVRPGSPCVLDLKVCGILVNGFCREGMVFEALKNRREHIRHCESSSVTLLRMNSLNLKHLQPLSFPSRPIFSLLFQPSISLFSSSSSSTEPSNPSTTTTNASLTQEQFTKINLLLPRLCLSNHLSTAIHLTTTALLTNPPPKSLSFSILIHSLISQPDMALCMSLLTFLKHNPKISQTHLSDLTTMLIASYFKHHKAREAFKVFSWMVRPGSHCVLDLKVCGILVNGFCREGMVFEALKVLREMVGVNLVPGRDLGKWVYRGLLREARIREAMELNEALGLVWDVSGDEAMKKVLGLLDHIIGNWTE</sequence>
<dbReference type="Gene3D" id="1.25.40.10">
    <property type="entry name" value="Tetratricopeptide repeat domain"/>
    <property type="match status" value="2"/>
</dbReference>
<name>A0AAW0LQX4_QUESU</name>
<dbReference type="Pfam" id="PF12854">
    <property type="entry name" value="PPR_1"/>
    <property type="match status" value="1"/>
</dbReference>
<dbReference type="Proteomes" id="UP000237347">
    <property type="component" value="Unassembled WGS sequence"/>
</dbReference>
<dbReference type="InterPro" id="IPR011990">
    <property type="entry name" value="TPR-like_helical_dom_sf"/>
</dbReference>
<dbReference type="NCBIfam" id="TIGR00756">
    <property type="entry name" value="PPR"/>
    <property type="match status" value="1"/>
</dbReference>
<comment type="similarity">
    <text evidence="1">Belongs to the PPR family. P subfamily.</text>
</comment>
<dbReference type="InterPro" id="IPR002885">
    <property type="entry name" value="PPR_rpt"/>
</dbReference>
<comment type="caution">
    <text evidence="4">The sequence shown here is derived from an EMBL/GenBank/DDBJ whole genome shotgun (WGS) entry which is preliminary data.</text>
</comment>
<keyword evidence="2" id="KW-0677">Repeat</keyword>